<proteinExistence type="predicted"/>
<protein>
    <recommendedName>
        <fullName evidence="2">Heavy metal-binding domain-containing protein</fullName>
    </recommendedName>
</protein>
<dbReference type="InterPro" id="IPR002765">
    <property type="entry name" value="UPF0145_YbjQ-like"/>
</dbReference>
<reference evidence="1" key="1">
    <citation type="submission" date="2019-08" db="EMBL/GenBank/DDBJ databases">
        <authorList>
            <person name="Kucharzyk K."/>
            <person name="Murdoch R.W."/>
            <person name="Higgins S."/>
            <person name="Loffler F."/>
        </authorList>
    </citation>
    <scope>NUCLEOTIDE SEQUENCE</scope>
</reference>
<dbReference type="InterPro" id="IPR035439">
    <property type="entry name" value="UPF0145_dom_sf"/>
</dbReference>
<evidence type="ECO:0000313" key="1">
    <source>
        <dbReference type="EMBL" id="MPN44539.1"/>
    </source>
</evidence>
<gene>
    <name evidence="1" type="ORF">SDC9_192104</name>
</gene>
<organism evidence="1">
    <name type="scientific">bioreactor metagenome</name>
    <dbReference type="NCBI Taxonomy" id="1076179"/>
    <lineage>
        <taxon>unclassified sequences</taxon>
        <taxon>metagenomes</taxon>
        <taxon>ecological metagenomes</taxon>
    </lineage>
</organism>
<evidence type="ECO:0008006" key="2">
    <source>
        <dbReference type="Google" id="ProtNLM"/>
    </source>
</evidence>
<dbReference type="AlphaFoldDB" id="A0A645I297"/>
<sequence length="74" mass="8539">MSQDRTDWGFLYGEWSVGQSDFEKAFFIATEELKKRGEMVGADAIIGMRQDIDMDTTGFAFFYLQMYGTAVRFI</sequence>
<accession>A0A645I297</accession>
<dbReference type="EMBL" id="VSSQ01103732">
    <property type="protein sequence ID" value="MPN44539.1"/>
    <property type="molecule type" value="Genomic_DNA"/>
</dbReference>
<dbReference type="Gene3D" id="3.30.110.70">
    <property type="entry name" value="Hypothetical protein apc22750. Chain B"/>
    <property type="match status" value="1"/>
</dbReference>
<dbReference type="Pfam" id="PF01906">
    <property type="entry name" value="YbjQ_1"/>
    <property type="match status" value="1"/>
</dbReference>
<comment type="caution">
    <text evidence="1">The sequence shown here is derived from an EMBL/GenBank/DDBJ whole genome shotgun (WGS) entry which is preliminary data.</text>
</comment>
<name>A0A645I297_9ZZZZ</name>
<dbReference type="SUPFAM" id="SSF117782">
    <property type="entry name" value="YbjQ-like"/>
    <property type="match status" value="1"/>
</dbReference>